<evidence type="ECO:0000256" key="5">
    <source>
        <dbReference type="ARBA" id="ARBA00025797"/>
    </source>
</evidence>
<evidence type="ECO:0000256" key="1">
    <source>
        <dbReference type="ARBA" id="ARBA00004141"/>
    </source>
</evidence>
<sequence>MTSRVTGDILQCQEISSTSDLFSSPLQSRFSLKGRPSYRRSIQTTVTNRSQDNVLSNRIFNIGYIINKFSNQVQEKLSTRLATVSVIVIFLSSLVALSLVYKTFPNVTEAERQHIKIPWNIEDAKQLGIVLNKYKIDNYYQVMTGVCVTYVFLQTFAIPGSLFLSILSGFLFPFFTALVLVCTCSMVGASLCFMLSQILGRKLVLHYFPEKARKWAVQVEKHRSNMLNYIIFLRITPFFPNWFINLTAPVIGVPLYPFAFGTFIGVAPPSFIAIKGGQTLHDMTASDTAFNMTSFIWLIVFGVMSLIPILLKNRLREKMD</sequence>
<keyword evidence="4 6" id="KW-0472">Membrane</keyword>
<dbReference type="Pfam" id="PF09335">
    <property type="entry name" value="VTT_dom"/>
    <property type="match status" value="1"/>
</dbReference>
<protein>
    <recommendedName>
        <fullName evidence="7">VTT domain-containing protein</fullName>
    </recommendedName>
</protein>
<evidence type="ECO:0000313" key="8">
    <source>
        <dbReference type="EMBL" id="CAG9826398.1"/>
    </source>
</evidence>
<keyword evidence="3 6" id="KW-1133">Transmembrane helix</keyword>
<comment type="subcellular location">
    <subcellularLocation>
        <location evidence="1">Membrane</location>
        <topology evidence="1">Multi-pass membrane protein</topology>
    </subcellularLocation>
</comment>
<dbReference type="GO" id="GO:0000045">
    <property type="term" value="P:autophagosome assembly"/>
    <property type="evidence" value="ECO:0007669"/>
    <property type="project" value="TreeGrafter"/>
</dbReference>
<gene>
    <name evidence="8" type="ORF">DIABBA_LOCUS517</name>
</gene>
<dbReference type="EMBL" id="OU898276">
    <property type="protein sequence ID" value="CAG9826398.1"/>
    <property type="molecule type" value="Genomic_DNA"/>
</dbReference>
<dbReference type="AlphaFoldDB" id="A0A9N9X400"/>
<evidence type="ECO:0000256" key="6">
    <source>
        <dbReference type="SAM" id="Phobius"/>
    </source>
</evidence>
<dbReference type="Proteomes" id="UP001153709">
    <property type="component" value="Chromosome 1"/>
</dbReference>
<keyword evidence="9" id="KW-1185">Reference proteome</keyword>
<feature type="transmembrane region" description="Helical" evidence="6">
    <location>
        <begin position="255"/>
        <end position="274"/>
    </location>
</feature>
<name>A0A9N9X400_DIABA</name>
<proteinExistence type="inferred from homology"/>
<dbReference type="OrthoDB" id="3364966at2759"/>
<evidence type="ECO:0000256" key="3">
    <source>
        <dbReference type="ARBA" id="ARBA00022989"/>
    </source>
</evidence>
<evidence type="ECO:0000313" key="9">
    <source>
        <dbReference type="Proteomes" id="UP001153709"/>
    </source>
</evidence>
<dbReference type="GO" id="GO:0005789">
    <property type="term" value="C:endoplasmic reticulum membrane"/>
    <property type="evidence" value="ECO:0007669"/>
    <property type="project" value="TreeGrafter"/>
</dbReference>
<organism evidence="8 9">
    <name type="scientific">Diabrotica balteata</name>
    <name type="common">Banded cucumber beetle</name>
    <dbReference type="NCBI Taxonomy" id="107213"/>
    <lineage>
        <taxon>Eukaryota</taxon>
        <taxon>Metazoa</taxon>
        <taxon>Ecdysozoa</taxon>
        <taxon>Arthropoda</taxon>
        <taxon>Hexapoda</taxon>
        <taxon>Insecta</taxon>
        <taxon>Pterygota</taxon>
        <taxon>Neoptera</taxon>
        <taxon>Endopterygota</taxon>
        <taxon>Coleoptera</taxon>
        <taxon>Polyphaga</taxon>
        <taxon>Cucujiformia</taxon>
        <taxon>Chrysomeloidea</taxon>
        <taxon>Chrysomelidae</taxon>
        <taxon>Galerucinae</taxon>
        <taxon>Diabroticina</taxon>
        <taxon>Diabroticites</taxon>
        <taxon>Diabrotica</taxon>
    </lineage>
</organism>
<evidence type="ECO:0000259" key="7">
    <source>
        <dbReference type="Pfam" id="PF09335"/>
    </source>
</evidence>
<evidence type="ECO:0000256" key="2">
    <source>
        <dbReference type="ARBA" id="ARBA00022692"/>
    </source>
</evidence>
<keyword evidence="2 6" id="KW-0812">Transmembrane</keyword>
<dbReference type="InterPro" id="IPR032816">
    <property type="entry name" value="VTT_dom"/>
</dbReference>
<evidence type="ECO:0000256" key="4">
    <source>
        <dbReference type="ARBA" id="ARBA00023136"/>
    </source>
</evidence>
<feature type="transmembrane region" description="Helical" evidence="6">
    <location>
        <begin position="226"/>
        <end position="243"/>
    </location>
</feature>
<feature type="transmembrane region" description="Helical" evidence="6">
    <location>
        <begin position="170"/>
        <end position="199"/>
    </location>
</feature>
<comment type="similarity">
    <text evidence="5">Belongs to the TMEM41 family.</text>
</comment>
<dbReference type="PANTHER" id="PTHR43220:SF18">
    <property type="entry name" value="TRANSMEMBRANE PROTEIN 41B"/>
    <property type="match status" value="1"/>
</dbReference>
<feature type="domain" description="VTT" evidence="7">
    <location>
        <begin position="158"/>
        <end position="276"/>
    </location>
</feature>
<feature type="transmembrane region" description="Helical" evidence="6">
    <location>
        <begin position="81"/>
        <end position="101"/>
    </location>
</feature>
<feature type="transmembrane region" description="Helical" evidence="6">
    <location>
        <begin position="294"/>
        <end position="311"/>
    </location>
</feature>
<accession>A0A9N9X400</accession>
<dbReference type="InterPro" id="IPR045014">
    <property type="entry name" value="TM41A/B"/>
</dbReference>
<dbReference type="PANTHER" id="PTHR43220">
    <property type="match status" value="1"/>
</dbReference>
<reference evidence="8" key="1">
    <citation type="submission" date="2022-01" db="EMBL/GenBank/DDBJ databases">
        <authorList>
            <person name="King R."/>
        </authorList>
    </citation>
    <scope>NUCLEOTIDE SEQUENCE</scope>
</reference>